<evidence type="ECO:0000256" key="1">
    <source>
        <dbReference type="SAM" id="MobiDB-lite"/>
    </source>
</evidence>
<name>A0ABW5AD03_9RHOB</name>
<evidence type="ECO:0000313" key="3">
    <source>
        <dbReference type="EMBL" id="MFD2175411.1"/>
    </source>
</evidence>
<keyword evidence="4" id="KW-1185">Reference proteome</keyword>
<gene>
    <name evidence="3" type="ORF">ACFSM0_15055</name>
</gene>
<feature type="signal peptide" evidence="2">
    <location>
        <begin position="1"/>
        <end position="23"/>
    </location>
</feature>
<feature type="chain" id="PRO_5045615680" evidence="2">
    <location>
        <begin position="24"/>
        <end position="200"/>
    </location>
</feature>
<accession>A0ABW5AD03</accession>
<dbReference type="Proteomes" id="UP001597413">
    <property type="component" value="Unassembled WGS sequence"/>
</dbReference>
<dbReference type="InterPro" id="IPR038696">
    <property type="entry name" value="IalB_sf"/>
</dbReference>
<proteinExistence type="predicted"/>
<feature type="region of interest" description="Disordered" evidence="1">
    <location>
        <begin position="26"/>
        <end position="53"/>
    </location>
</feature>
<organism evidence="3 4">
    <name type="scientific">Rhodobacter lacus</name>
    <dbReference type="NCBI Taxonomy" id="1641972"/>
    <lineage>
        <taxon>Bacteria</taxon>
        <taxon>Pseudomonadati</taxon>
        <taxon>Pseudomonadota</taxon>
        <taxon>Alphaproteobacteria</taxon>
        <taxon>Rhodobacterales</taxon>
        <taxon>Rhodobacter group</taxon>
        <taxon>Rhodobacter</taxon>
    </lineage>
</organism>
<dbReference type="Pfam" id="PF06776">
    <property type="entry name" value="IalB"/>
    <property type="match status" value="1"/>
</dbReference>
<dbReference type="RefSeq" id="WP_377392091.1">
    <property type="nucleotide sequence ID" value="NZ_JBHUIX010000013.1"/>
</dbReference>
<reference evidence="4" key="1">
    <citation type="journal article" date="2019" name="Int. J. Syst. Evol. Microbiol.">
        <title>The Global Catalogue of Microorganisms (GCM) 10K type strain sequencing project: providing services to taxonomists for standard genome sequencing and annotation.</title>
        <authorList>
            <consortium name="The Broad Institute Genomics Platform"/>
            <consortium name="The Broad Institute Genome Sequencing Center for Infectious Disease"/>
            <person name="Wu L."/>
            <person name="Ma J."/>
        </authorList>
    </citation>
    <scope>NUCLEOTIDE SEQUENCE [LARGE SCALE GENOMIC DNA]</scope>
    <source>
        <strain evidence="4">CCUG 55131</strain>
    </source>
</reference>
<feature type="compositionally biased region" description="Low complexity" evidence="1">
    <location>
        <begin position="26"/>
        <end position="36"/>
    </location>
</feature>
<feature type="compositionally biased region" description="Low complexity" evidence="1">
    <location>
        <begin position="44"/>
        <end position="53"/>
    </location>
</feature>
<dbReference type="Gene3D" id="2.60.40.1880">
    <property type="entry name" value="Invasion associated locus B (IalB) protein"/>
    <property type="match status" value="1"/>
</dbReference>
<comment type="caution">
    <text evidence="3">The sequence shown here is derived from an EMBL/GenBank/DDBJ whole genome shotgun (WGS) entry which is preliminary data.</text>
</comment>
<protein>
    <submittedName>
        <fullName evidence="3">Invasion associated locus B family protein</fullName>
    </submittedName>
</protein>
<evidence type="ECO:0000256" key="2">
    <source>
        <dbReference type="SAM" id="SignalP"/>
    </source>
</evidence>
<dbReference type="InterPro" id="IPR010642">
    <property type="entry name" value="Invasion_prot_B"/>
</dbReference>
<evidence type="ECO:0000313" key="4">
    <source>
        <dbReference type="Proteomes" id="UP001597413"/>
    </source>
</evidence>
<dbReference type="EMBL" id="JBHUIX010000013">
    <property type="protein sequence ID" value="MFD2175411.1"/>
    <property type="molecule type" value="Genomic_DNA"/>
</dbReference>
<keyword evidence="2" id="KW-0732">Signal</keyword>
<sequence>MKKQSISFALALALGLCAPMAMAQDAPTPAPAAETPAAPPATPPAASAEGPGTTYIKNTFDDWQVQCLRAENGSDPCEMFQVMKDGEGTRTAAISIMRLPKPEGEAVAGATITTPLETLLTRGVTLQIDTQKPLALPFNVCTQGGCFANVLLKPADLELFKKGNKIAMTVVAAAVADKPVELTISLKGFTAAYDALQVGQ</sequence>